<dbReference type="InterPro" id="IPR036637">
    <property type="entry name" value="Phosphohistidine_dom_sf"/>
</dbReference>
<dbReference type="Pfam" id="PF00391">
    <property type="entry name" value="PEP-utilizers"/>
    <property type="match status" value="1"/>
</dbReference>
<protein>
    <recommendedName>
        <fullName evidence="2">PEP-utilising enzyme mobile domain-containing protein</fullName>
    </recommendedName>
</protein>
<dbReference type="NCBIfam" id="NF006150">
    <property type="entry name" value="PRK08296.1-2"/>
    <property type="match status" value="1"/>
</dbReference>
<dbReference type="EMBL" id="JACEQY010000067">
    <property type="protein sequence ID" value="MBA4866598.1"/>
    <property type="molecule type" value="Genomic_DNA"/>
</dbReference>
<dbReference type="InterPro" id="IPR008279">
    <property type="entry name" value="PEP-util_enz_mobile_dom"/>
</dbReference>
<dbReference type="Proteomes" id="UP000586976">
    <property type="component" value="Unassembled WGS sequence"/>
</dbReference>
<evidence type="ECO:0000313" key="4">
    <source>
        <dbReference type="Proteomes" id="UP000586976"/>
    </source>
</evidence>
<reference evidence="3 4" key="1">
    <citation type="submission" date="2020-07" db="EMBL/GenBank/DDBJ databases">
        <title>Streptomyces isolated from Indian soil.</title>
        <authorList>
            <person name="Mandal S."/>
            <person name="Maiti P.K."/>
        </authorList>
    </citation>
    <scope>NUCLEOTIDE SEQUENCE [LARGE SCALE GENOMIC DNA]</scope>
    <source>
        <strain evidence="3 4">PSKA54</strain>
    </source>
</reference>
<sequence>MSPTTRSAFPSPHDLPDPPGAEGWQRLYPYHLLFQRDRRDEDEAAFWFSDSQHWPSVVKPFEATVVEFSVKAMGQFNTRYFVTPTAYGVDRRIHQGYCYLSPVAVPAHEVQARVPEFIHRAGHYFEHWQELLATWKHKVVDTIRELEAIRFTPLPDVQPFEEVAAGLGLDPGDTLLARYDRLIALCHRNWQYHFEFLNLGYAAYLDFFTACKRWFPDMPDLGIAKLVQGVDLELFRPDDELRKLAKLAVKLGVDDVLTRPDPGPHTLEELGVRPDGQAWTDAWRAARDPWFNFTSGNGFYSSDAYWRDDPSVPLQYIRDYVQRLRKGKPIDRNLAGLVAERERISAEYAALLEPGERDVFEAKLRLARQAYPYVENHNFYIEHWTMGVFWRKARELSRLLCEDGFWPAEDDMFHLTRDEVREALFDHVNGWATGRRPAGRTYWPPELARRRQIMDALAHRPPEPALGSSPESVSEPLSVMLWGVTPERIRSWLDADAGGDLVGVPASPGLAAGTARIVRGPEDLPLVREGEVIVAPVTAPSWGPVFGKACAVVTDIGGVMSHAAVVCREYSVPAVTGTGTASTVITTGQRLRVDGGAGTVTVLDPHTRQTGEDGRRPS</sequence>
<evidence type="ECO:0000256" key="1">
    <source>
        <dbReference type="SAM" id="MobiDB-lite"/>
    </source>
</evidence>
<dbReference type="AlphaFoldDB" id="A0A7W2D8A6"/>
<evidence type="ECO:0000313" key="3">
    <source>
        <dbReference type="EMBL" id="MBA4866598.1"/>
    </source>
</evidence>
<evidence type="ECO:0000259" key="2">
    <source>
        <dbReference type="Pfam" id="PF00391"/>
    </source>
</evidence>
<dbReference type="RefSeq" id="WP_181867976.1">
    <property type="nucleotide sequence ID" value="NZ_JACEQY010000067.1"/>
</dbReference>
<dbReference type="PANTHER" id="PTHR43615">
    <property type="entry name" value="PHOSPHOENOLPYRUVATE SYNTHASE-RELATED"/>
    <property type="match status" value="1"/>
</dbReference>
<organism evidence="3 4">
    <name type="scientific">Streptomyces himalayensis subsp. aureolus</name>
    <dbReference type="NCBI Taxonomy" id="2758039"/>
    <lineage>
        <taxon>Bacteria</taxon>
        <taxon>Bacillati</taxon>
        <taxon>Actinomycetota</taxon>
        <taxon>Actinomycetes</taxon>
        <taxon>Kitasatosporales</taxon>
        <taxon>Streptomycetaceae</taxon>
        <taxon>Streptomyces</taxon>
        <taxon>Streptomyces himalayensis</taxon>
    </lineage>
</organism>
<dbReference type="GO" id="GO:0016772">
    <property type="term" value="F:transferase activity, transferring phosphorus-containing groups"/>
    <property type="evidence" value="ECO:0007669"/>
    <property type="project" value="InterPro"/>
</dbReference>
<feature type="region of interest" description="Disordered" evidence="1">
    <location>
        <begin position="598"/>
        <end position="618"/>
    </location>
</feature>
<feature type="domain" description="PEP-utilising enzyme mobile" evidence="2">
    <location>
        <begin position="528"/>
        <end position="598"/>
    </location>
</feature>
<name>A0A7W2D8A6_9ACTN</name>
<dbReference type="InterPro" id="IPR051549">
    <property type="entry name" value="PEP_Utilizing_Enz"/>
</dbReference>
<comment type="caution">
    <text evidence="3">The sequence shown here is derived from an EMBL/GenBank/DDBJ whole genome shotgun (WGS) entry which is preliminary data.</text>
</comment>
<dbReference type="NCBIfam" id="NF006153">
    <property type="entry name" value="PRK08296.1-5"/>
    <property type="match status" value="1"/>
</dbReference>
<keyword evidence="4" id="KW-1185">Reference proteome</keyword>
<gene>
    <name evidence="3" type="ORF">H1V43_35905</name>
</gene>
<proteinExistence type="predicted"/>
<feature type="compositionally biased region" description="Basic and acidic residues" evidence="1">
    <location>
        <begin position="605"/>
        <end position="618"/>
    </location>
</feature>
<dbReference type="SUPFAM" id="SSF52009">
    <property type="entry name" value="Phosphohistidine domain"/>
    <property type="match status" value="1"/>
</dbReference>
<dbReference type="Gene3D" id="3.50.30.10">
    <property type="entry name" value="Phosphohistidine domain"/>
    <property type="match status" value="1"/>
</dbReference>
<dbReference type="PANTHER" id="PTHR43615:SF1">
    <property type="entry name" value="PPDK_N DOMAIN-CONTAINING PROTEIN"/>
    <property type="match status" value="1"/>
</dbReference>
<feature type="region of interest" description="Disordered" evidence="1">
    <location>
        <begin position="1"/>
        <end position="20"/>
    </location>
</feature>
<accession>A0A7W2D8A6</accession>